<dbReference type="EMBL" id="HACA01007304">
    <property type="protein sequence ID" value="CDW24665.1"/>
    <property type="molecule type" value="Transcribed_RNA"/>
</dbReference>
<reference evidence="1" key="1">
    <citation type="submission" date="2014-05" db="EMBL/GenBank/DDBJ databases">
        <authorList>
            <person name="Chronopoulou M."/>
        </authorList>
    </citation>
    <scope>NUCLEOTIDE SEQUENCE</scope>
    <source>
        <tissue evidence="1">Whole organism</tissue>
    </source>
</reference>
<dbReference type="AlphaFoldDB" id="A0A0K2TFM7"/>
<sequence>MLRTFRLLNENIGSVGEDDEEKEDGDDEEFTMSIVPTVYHMPFGVHTLLRR</sequence>
<accession>A0A0K2TFM7</accession>
<name>A0A0K2TFM7_LEPSM</name>
<evidence type="ECO:0000313" key="1">
    <source>
        <dbReference type="EMBL" id="CDW24665.1"/>
    </source>
</evidence>
<protein>
    <submittedName>
        <fullName evidence="1">Uncharacterized protein</fullName>
    </submittedName>
</protein>
<proteinExistence type="predicted"/>
<organism evidence="1">
    <name type="scientific">Lepeophtheirus salmonis</name>
    <name type="common">Salmon louse</name>
    <name type="synonym">Caligus salmonis</name>
    <dbReference type="NCBI Taxonomy" id="72036"/>
    <lineage>
        <taxon>Eukaryota</taxon>
        <taxon>Metazoa</taxon>
        <taxon>Ecdysozoa</taxon>
        <taxon>Arthropoda</taxon>
        <taxon>Crustacea</taxon>
        <taxon>Multicrustacea</taxon>
        <taxon>Hexanauplia</taxon>
        <taxon>Copepoda</taxon>
        <taxon>Siphonostomatoida</taxon>
        <taxon>Caligidae</taxon>
        <taxon>Lepeophtheirus</taxon>
    </lineage>
</organism>